<keyword evidence="4 7" id="KW-1133">Transmembrane helix</keyword>
<feature type="transmembrane region" description="Helical" evidence="7">
    <location>
        <begin position="231"/>
        <end position="252"/>
    </location>
</feature>
<proteinExistence type="inferred from homology"/>
<evidence type="ECO:0000259" key="8">
    <source>
        <dbReference type="Pfam" id="PF00892"/>
    </source>
</evidence>
<dbReference type="Pfam" id="PF00892">
    <property type="entry name" value="EamA"/>
    <property type="match status" value="2"/>
</dbReference>
<feature type="compositionally biased region" description="Polar residues" evidence="6">
    <location>
        <begin position="510"/>
        <end position="521"/>
    </location>
</feature>
<organism evidence="9 10">
    <name type="scientific">Coccomyxa viridis</name>
    <dbReference type="NCBI Taxonomy" id="1274662"/>
    <lineage>
        <taxon>Eukaryota</taxon>
        <taxon>Viridiplantae</taxon>
        <taxon>Chlorophyta</taxon>
        <taxon>core chlorophytes</taxon>
        <taxon>Trebouxiophyceae</taxon>
        <taxon>Trebouxiophyceae incertae sedis</taxon>
        <taxon>Coccomyxaceae</taxon>
        <taxon>Coccomyxa</taxon>
    </lineage>
</organism>
<feature type="compositionally biased region" description="Polar residues" evidence="6">
    <location>
        <begin position="451"/>
        <end position="461"/>
    </location>
</feature>
<feature type="transmembrane region" description="Helical" evidence="7">
    <location>
        <begin position="259"/>
        <end position="278"/>
    </location>
</feature>
<dbReference type="Gene3D" id="1.10.3730.20">
    <property type="match status" value="1"/>
</dbReference>
<dbReference type="SUPFAM" id="SSF103481">
    <property type="entry name" value="Multidrug resistance efflux transporter EmrE"/>
    <property type="match status" value="2"/>
</dbReference>
<feature type="transmembrane region" description="Helical" evidence="7">
    <location>
        <begin position="206"/>
        <end position="225"/>
    </location>
</feature>
<feature type="region of interest" description="Disordered" evidence="6">
    <location>
        <begin position="641"/>
        <end position="660"/>
    </location>
</feature>
<dbReference type="AlphaFoldDB" id="A0AAV1IJ00"/>
<evidence type="ECO:0000256" key="2">
    <source>
        <dbReference type="ARBA" id="ARBA00007635"/>
    </source>
</evidence>
<gene>
    <name evidence="9" type="ORF">CVIRNUC_010471</name>
</gene>
<keyword evidence="10" id="KW-1185">Reference proteome</keyword>
<keyword evidence="5 7" id="KW-0472">Membrane</keyword>
<dbReference type="Proteomes" id="UP001314263">
    <property type="component" value="Unassembled WGS sequence"/>
</dbReference>
<feature type="region of interest" description="Disordered" evidence="6">
    <location>
        <begin position="1"/>
        <end position="40"/>
    </location>
</feature>
<evidence type="ECO:0000313" key="9">
    <source>
        <dbReference type="EMBL" id="CAK0787253.1"/>
    </source>
</evidence>
<feature type="transmembrane region" description="Helical" evidence="7">
    <location>
        <begin position="147"/>
        <end position="167"/>
    </location>
</feature>
<feature type="transmembrane region" description="Helical" evidence="7">
    <location>
        <begin position="387"/>
        <end position="406"/>
    </location>
</feature>
<feature type="domain" description="EamA" evidence="8">
    <location>
        <begin position="295"/>
        <end position="429"/>
    </location>
</feature>
<evidence type="ECO:0000256" key="5">
    <source>
        <dbReference type="ARBA" id="ARBA00023136"/>
    </source>
</evidence>
<dbReference type="GO" id="GO:0016020">
    <property type="term" value="C:membrane"/>
    <property type="evidence" value="ECO:0007669"/>
    <property type="project" value="UniProtKB-SubCell"/>
</dbReference>
<comment type="caution">
    <text evidence="9">The sequence shown here is derived from an EMBL/GenBank/DDBJ whole genome shotgun (WGS) entry which is preliminary data.</text>
</comment>
<evidence type="ECO:0000256" key="3">
    <source>
        <dbReference type="ARBA" id="ARBA00022692"/>
    </source>
</evidence>
<evidence type="ECO:0000256" key="6">
    <source>
        <dbReference type="SAM" id="MobiDB-lite"/>
    </source>
</evidence>
<dbReference type="InterPro" id="IPR037185">
    <property type="entry name" value="EmrE-like"/>
</dbReference>
<evidence type="ECO:0000313" key="10">
    <source>
        <dbReference type="Proteomes" id="UP001314263"/>
    </source>
</evidence>
<comment type="similarity">
    <text evidence="2">Belongs to the drug/metabolite transporter (DMT) superfamily. Plant drug/metabolite exporter (P-DME) (TC 2.A.7.4) family.</text>
</comment>
<dbReference type="EMBL" id="CAUYUE010000016">
    <property type="protein sequence ID" value="CAK0787253.1"/>
    <property type="molecule type" value="Genomic_DNA"/>
</dbReference>
<feature type="transmembrane region" description="Helical" evidence="7">
    <location>
        <begin position="173"/>
        <end position="194"/>
    </location>
</feature>
<feature type="transmembrane region" description="Helical" evidence="7">
    <location>
        <begin position="324"/>
        <end position="346"/>
    </location>
</feature>
<feature type="compositionally biased region" description="Low complexity" evidence="6">
    <location>
        <begin position="567"/>
        <end position="600"/>
    </location>
</feature>
<dbReference type="PANTHER" id="PTHR22911:SF6">
    <property type="entry name" value="SOLUTE CARRIER FAMILY 35 MEMBER G1"/>
    <property type="match status" value="1"/>
</dbReference>
<sequence length="754" mass="80140">MQPEHPSKQQAHGSAPDRACAQVNGRHENTRNSSRGLLRGSVDTQQSLEDETAHLIPISDGACLVTQYDIDSARPDWQGRVISNLPASFTNGVQEQASDTGALLSRGSKYSKQQPGRLPRDLAGVRHHLQNGLQLERVRRVYWDSGTAVMLTSAMIMSCGALAVALINDRVPVFEIVMIRSLASFLLSVTVAQAQGLKTWFGSRKYWPYFAARGFTGAASMTLYYEAIARMPLADAMTIMYANPVLCAILGWAFRSERVGIMGVLGIAVTMLGVVFVAQPPVIFGGHEWSHARMAGTIMAFFAAVTAALAFFAIGFIPKSEPSLVVAIWFHAASLASSVLPLAVGYPDKAIWPGHFDWAMLGLVIVTSFLGQLLLNRAFQISNASKASSINCLQVLCAHLFGITLLHEGETILGIVGSAAIAAGVVTVNSAKIATAEPAGPTEGTRAGSLPQYSPVSTQSADCDRDAQPCPSPGSTASRSLWLDQLAAAARQTGKPALCHMSSLAKQDHGSQAVQPPQLTGSLPEHSDAVQPGRHRALAGDASSPVSIPVRRMSSAGSPGASHSDCAGSAGSLGSRSGPASRTSAGKASSPGAIPSASIGSIDMERVGSMGSLCRRLGQATAVLPMRSPRLRRPSIELAKLAPVDTSQPHSSSQAQDALGVQADERCSPPEKGHRSSMELWSIAQRTSAPKGEHAEHQQPLQSAGLLSMSMRDQAMRRAAGLKPDAKDQARGQILRDRELSFGEWDFEKQFRRR</sequence>
<feature type="compositionally biased region" description="Polar residues" evidence="6">
    <location>
        <begin position="645"/>
        <end position="656"/>
    </location>
</feature>
<reference evidence="9 10" key="1">
    <citation type="submission" date="2023-10" db="EMBL/GenBank/DDBJ databases">
        <authorList>
            <person name="Maclean D."/>
            <person name="Macfadyen A."/>
        </authorList>
    </citation>
    <scope>NUCLEOTIDE SEQUENCE [LARGE SCALE GENOMIC DNA]</scope>
</reference>
<name>A0AAV1IJ00_9CHLO</name>
<evidence type="ECO:0000256" key="1">
    <source>
        <dbReference type="ARBA" id="ARBA00004141"/>
    </source>
</evidence>
<dbReference type="PANTHER" id="PTHR22911">
    <property type="entry name" value="ACYL-MALONYL CONDENSING ENZYME-RELATED"/>
    <property type="match status" value="1"/>
</dbReference>
<feature type="region of interest" description="Disordered" evidence="6">
    <location>
        <begin position="437"/>
        <end position="477"/>
    </location>
</feature>
<protein>
    <recommendedName>
        <fullName evidence="8">EamA domain-containing protein</fullName>
    </recommendedName>
</protein>
<feature type="transmembrane region" description="Helical" evidence="7">
    <location>
        <begin position="358"/>
        <end position="375"/>
    </location>
</feature>
<feature type="transmembrane region" description="Helical" evidence="7">
    <location>
        <begin position="298"/>
        <end position="317"/>
    </location>
</feature>
<feature type="domain" description="EamA" evidence="8">
    <location>
        <begin position="146"/>
        <end position="277"/>
    </location>
</feature>
<feature type="region of interest" description="Disordered" evidence="6">
    <location>
        <begin position="505"/>
        <end position="600"/>
    </location>
</feature>
<comment type="subcellular location">
    <subcellularLocation>
        <location evidence="1">Membrane</location>
        <topology evidence="1">Multi-pass membrane protein</topology>
    </subcellularLocation>
</comment>
<accession>A0AAV1IJ00</accession>
<evidence type="ECO:0000256" key="4">
    <source>
        <dbReference type="ARBA" id="ARBA00022989"/>
    </source>
</evidence>
<dbReference type="InterPro" id="IPR000620">
    <property type="entry name" value="EamA_dom"/>
</dbReference>
<evidence type="ECO:0000256" key="7">
    <source>
        <dbReference type="SAM" id="Phobius"/>
    </source>
</evidence>
<keyword evidence="3 7" id="KW-0812">Transmembrane</keyword>